<protein>
    <recommendedName>
        <fullName evidence="4">ABC transporter permease</fullName>
    </recommendedName>
</protein>
<proteinExistence type="predicted"/>
<accession>A0A916ZED5</accession>
<organism evidence="2 3">
    <name type="scientific">Paenibacillus nasutitermitis</name>
    <dbReference type="NCBI Taxonomy" id="1652958"/>
    <lineage>
        <taxon>Bacteria</taxon>
        <taxon>Bacillati</taxon>
        <taxon>Bacillota</taxon>
        <taxon>Bacilli</taxon>
        <taxon>Bacillales</taxon>
        <taxon>Paenibacillaceae</taxon>
        <taxon>Paenibacillus</taxon>
    </lineage>
</organism>
<keyword evidence="3" id="KW-1185">Reference proteome</keyword>
<evidence type="ECO:0000256" key="1">
    <source>
        <dbReference type="SAM" id="Phobius"/>
    </source>
</evidence>
<sequence length="254" mass="28335">MINLLRMELFKLGKNKMFWTLTIIVTVVFALLHYLITIEWWKMNNIFMDAGLEMFSSLALATTPFYFMLYLSTLTGFFVANDFTIGVVKNIVMSGNRRSHIFAAKLLILALGSSILALVCPLLVTIGGKLLFGFGAMTDPSALGYLARALCLFLIHMMALVALLMLIALLVEDSGKTIIISVVIALLISVAEVLRPLPGILETLYRYSIFHHLIDSFRIRMTYTDVIQSLGVGVGTILILVFCGNLVFKRKEIK</sequence>
<evidence type="ECO:0008006" key="4">
    <source>
        <dbReference type="Google" id="ProtNLM"/>
    </source>
</evidence>
<evidence type="ECO:0000313" key="2">
    <source>
        <dbReference type="EMBL" id="GGD91808.1"/>
    </source>
</evidence>
<feature type="transmembrane region" description="Helical" evidence="1">
    <location>
        <begin position="56"/>
        <end position="80"/>
    </location>
</feature>
<dbReference type="Proteomes" id="UP000612456">
    <property type="component" value="Unassembled WGS sequence"/>
</dbReference>
<keyword evidence="1" id="KW-0472">Membrane</keyword>
<reference evidence="2" key="2">
    <citation type="submission" date="2020-09" db="EMBL/GenBank/DDBJ databases">
        <authorList>
            <person name="Sun Q."/>
            <person name="Zhou Y."/>
        </authorList>
    </citation>
    <scope>NUCLEOTIDE SEQUENCE</scope>
    <source>
        <strain evidence="2">CGMCC 1.15178</strain>
    </source>
</reference>
<reference evidence="2" key="1">
    <citation type="journal article" date="2014" name="Int. J. Syst. Evol. Microbiol.">
        <title>Complete genome sequence of Corynebacterium casei LMG S-19264T (=DSM 44701T), isolated from a smear-ripened cheese.</title>
        <authorList>
            <consortium name="US DOE Joint Genome Institute (JGI-PGF)"/>
            <person name="Walter F."/>
            <person name="Albersmeier A."/>
            <person name="Kalinowski J."/>
            <person name="Ruckert C."/>
        </authorList>
    </citation>
    <scope>NUCLEOTIDE SEQUENCE</scope>
    <source>
        <strain evidence="2">CGMCC 1.15178</strain>
    </source>
</reference>
<keyword evidence="1" id="KW-0812">Transmembrane</keyword>
<dbReference type="RefSeq" id="WP_188997586.1">
    <property type="nucleotide sequence ID" value="NZ_BMHP01000005.1"/>
</dbReference>
<feature type="transmembrane region" description="Helical" evidence="1">
    <location>
        <begin position="146"/>
        <end position="171"/>
    </location>
</feature>
<comment type="caution">
    <text evidence="2">The sequence shown here is derived from an EMBL/GenBank/DDBJ whole genome shotgun (WGS) entry which is preliminary data.</text>
</comment>
<feature type="transmembrane region" description="Helical" evidence="1">
    <location>
        <begin position="101"/>
        <end position="126"/>
    </location>
</feature>
<feature type="transmembrane region" description="Helical" evidence="1">
    <location>
        <begin position="17"/>
        <end position="36"/>
    </location>
</feature>
<evidence type="ECO:0000313" key="3">
    <source>
        <dbReference type="Proteomes" id="UP000612456"/>
    </source>
</evidence>
<dbReference type="EMBL" id="BMHP01000005">
    <property type="protein sequence ID" value="GGD91808.1"/>
    <property type="molecule type" value="Genomic_DNA"/>
</dbReference>
<dbReference type="PANTHER" id="PTHR37305">
    <property type="entry name" value="INTEGRAL MEMBRANE PROTEIN-RELATED"/>
    <property type="match status" value="1"/>
</dbReference>
<dbReference type="PANTHER" id="PTHR37305:SF1">
    <property type="entry name" value="MEMBRANE PROTEIN"/>
    <property type="match status" value="1"/>
</dbReference>
<name>A0A916ZED5_9BACL</name>
<feature type="transmembrane region" description="Helical" evidence="1">
    <location>
        <begin position="178"/>
        <end position="197"/>
    </location>
</feature>
<feature type="transmembrane region" description="Helical" evidence="1">
    <location>
        <begin position="226"/>
        <end position="248"/>
    </location>
</feature>
<keyword evidence="1" id="KW-1133">Transmembrane helix</keyword>
<dbReference type="Pfam" id="PF12730">
    <property type="entry name" value="ABC2_membrane_4"/>
    <property type="match status" value="1"/>
</dbReference>
<gene>
    <name evidence="2" type="ORF">GCM10010911_58150</name>
</gene>
<dbReference type="AlphaFoldDB" id="A0A916ZED5"/>